<dbReference type="RefSeq" id="WP_218286996.1">
    <property type="nucleotide sequence ID" value="NZ_CP076448.1"/>
</dbReference>
<reference evidence="2" key="1">
    <citation type="submission" date="2021-06" db="EMBL/GenBank/DDBJ databases">
        <title>Elioraea tepida, sp. nov., a moderately thermophilic aerobic anoxygenic phototrophic bacterium isolated from an alkaline siliceous hot spring mat community in Yellowstone National Park, WY, USA.</title>
        <authorList>
            <person name="Saini M.K."/>
            <person name="Yoshida S."/>
            <person name="Sebastian A."/>
            <person name="Hirose S."/>
            <person name="Hara E."/>
            <person name="Tamaki H."/>
            <person name="Soulier N.T."/>
            <person name="Albert I."/>
            <person name="Hanada S."/>
            <person name="Bryant D.A."/>
            <person name="Tank M."/>
        </authorList>
    </citation>
    <scope>NUCLEOTIDE SEQUENCE</scope>
    <source>
        <strain evidence="2">MS-P2</strain>
    </source>
</reference>
<dbReference type="Pfam" id="PF05257">
    <property type="entry name" value="CHAP"/>
    <property type="match status" value="1"/>
</dbReference>
<sequence>MLQRRRLLLLLSAAGCAQRPREPSEAAAAPLPAGISCVPFARALSGIALAGDAHLWWHAAAPRYRRGTVPVPGAVLVFRRSARLPQGHLAVVVRTVGPREIRVTHANWASGSARGQVAEDQSVVDVSPRNDWSSVRVWHPASGTLGVTVFPAWGFILPPRPADPAELAARVPVAARLAAGTL</sequence>
<proteinExistence type="predicted"/>
<evidence type="ECO:0000313" key="2">
    <source>
        <dbReference type="EMBL" id="QXM25945.1"/>
    </source>
</evidence>
<dbReference type="AlphaFoldDB" id="A0A975YKN6"/>
<evidence type="ECO:0000313" key="3">
    <source>
        <dbReference type="Proteomes" id="UP000694001"/>
    </source>
</evidence>
<dbReference type="KEGG" id="elio:KO353_07055"/>
<dbReference type="InterPro" id="IPR007921">
    <property type="entry name" value="CHAP_dom"/>
</dbReference>
<dbReference type="Proteomes" id="UP000694001">
    <property type="component" value="Chromosome"/>
</dbReference>
<keyword evidence="3" id="KW-1185">Reference proteome</keyword>
<protein>
    <submittedName>
        <fullName evidence="2">CHAP domain-containing protein</fullName>
    </submittedName>
</protein>
<organism evidence="2 3">
    <name type="scientific">Elioraea tepida</name>
    <dbReference type="NCBI Taxonomy" id="2843330"/>
    <lineage>
        <taxon>Bacteria</taxon>
        <taxon>Pseudomonadati</taxon>
        <taxon>Pseudomonadota</taxon>
        <taxon>Alphaproteobacteria</taxon>
        <taxon>Acetobacterales</taxon>
        <taxon>Elioraeaceae</taxon>
        <taxon>Elioraea</taxon>
    </lineage>
</organism>
<feature type="domain" description="Peptidase C51" evidence="1">
    <location>
        <begin position="12"/>
        <end position="136"/>
    </location>
</feature>
<evidence type="ECO:0000259" key="1">
    <source>
        <dbReference type="PROSITE" id="PS50911"/>
    </source>
</evidence>
<gene>
    <name evidence="2" type="ORF">KO353_07055</name>
</gene>
<dbReference type="EMBL" id="CP076448">
    <property type="protein sequence ID" value="QXM25945.1"/>
    <property type="molecule type" value="Genomic_DNA"/>
</dbReference>
<name>A0A975YKN6_9PROT</name>
<accession>A0A975YKN6</accession>
<dbReference type="PROSITE" id="PS50911">
    <property type="entry name" value="CHAP"/>
    <property type="match status" value="1"/>
</dbReference>